<dbReference type="Gene3D" id="3.40.50.720">
    <property type="entry name" value="NAD(P)-binding Rossmann-like Domain"/>
    <property type="match status" value="2"/>
</dbReference>
<dbReference type="SUPFAM" id="SSF51735">
    <property type="entry name" value="NAD(P)-binding Rossmann-fold domains"/>
    <property type="match status" value="1"/>
</dbReference>
<dbReference type="InterPro" id="IPR014027">
    <property type="entry name" value="UDP-Glc/GDP-Man_DH_C"/>
</dbReference>
<keyword evidence="8" id="KW-1185">Reference proteome</keyword>
<organism evidence="7 8">
    <name type="scientific">Koleobacter methoxysyntrophicus</name>
    <dbReference type="NCBI Taxonomy" id="2751313"/>
    <lineage>
        <taxon>Bacteria</taxon>
        <taxon>Bacillati</taxon>
        <taxon>Bacillota</taxon>
        <taxon>Clostridia</taxon>
        <taxon>Koleobacterales</taxon>
        <taxon>Koleobacteraceae</taxon>
        <taxon>Koleobacter</taxon>
    </lineage>
</organism>
<name>A0A8A0RK98_9FIRM</name>
<keyword evidence="2 7" id="KW-0560">Oxidoreductase</keyword>
<dbReference type="GO" id="GO:0089714">
    <property type="term" value="F:UDP-N-acetyl-D-mannosamine dehydrogenase activity"/>
    <property type="evidence" value="ECO:0007669"/>
    <property type="project" value="UniProtKB-EC"/>
</dbReference>
<dbReference type="EC" id="1.1.1.336" evidence="7"/>
<dbReference type="KEGG" id="kme:H0A61_00278"/>
<feature type="domain" description="UDP-glucose/GDP-mannose dehydrogenase C-terminal" evidence="6">
    <location>
        <begin position="310"/>
        <end position="405"/>
    </location>
</feature>
<dbReference type="NCBIfam" id="TIGR03026">
    <property type="entry name" value="NDP-sugDHase"/>
    <property type="match status" value="1"/>
</dbReference>
<dbReference type="InterPro" id="IPR028359">
    <property type="entry name" value="UDP_ManNAc/GlcNAc_DH"/>
</dbReference>
<dbReference type="SUPFAM" id="SSF52413">
    <property type="entry name" value="UDP-glucose/GDP-mannose dehydrogenase C-terminal domain"/>
    <property type="match status" value="1"/>
</dbReference>
<evidence type="ECO:0000256" key="4">
    <source>
        <dbReference type="PIRNR" id="PIRNR000124"/>
    </source>
</evidence>
<comment type="similarity">
    <text evidence="1 4">Belongs to the UDP-glucose/GDP-mannose dehydrogenase family.</text>
</comment>
<reference evidence="7" key="1">
    <citation type="submission" date="2020-07" db="EMBL/GenBank/DDBJ databases">
        <title>Koleobacter methoxysyntrophicus gen. nov., sp. nov., a novel anaerobic bacterium isolated from deep subsurface oil field and proposal of Koleobacterales ord. nov. in the phylum Firmicutes.</title>
        <authorList>
            <person name="Sakamoto S."/>
            <person name="Tamaki H."/>
        </authorList>
    </citation>
    <scope>NUCLEOTIDE SEQUENCE</scope>
    <source>
        <strain evidence="7">NRmbB1</strain>
    </source>
</reference>
<evidence type="ECO:0000313" key="8">
    <source>
        <dbReference type="Proteomes" id="UP000662904"/>
    </source>
</evidence>
<dbReference type="InterPro" id="IPR008927">
    <property type="entry name" value="6-PGluconate_DH-like_C_sf"/>
</dbReference>
<dbReference type="EMBL" id="CP059066">
    <property type="protein sequence ID" value="QSQ07959.1"/>
    <property type="molecule type" value="Genomic_DNA"/>
</dbReference>
<keyword evidence="3" id="KW-0520">NAD</keyword>
<dbReference type="Pfam" id="PF03720">
    <property type="entry name" value="UDPG_MGDP_dh_C"/>
    <property type="match status" value="1"/>
</dbReference>
<dbReference type="Pfam" id="PF00984">
    <property type="entry name" value="UDPG_MGDP_dh"/>
    <property type="match status" value="1"/>
</dbReference>
<dbReference type="GO" id="GO:0051287">
    <property type="term" value="F:NAD binding"/>
    <property type="evidence" value="ECO:0007669"/>
    <property type="project" value="InterPro"/>
</dbReference>
<dbReference type="PANTHER" id="PTHR43491">
    <property type="entry name" value="UDP-N-ACETYL-D-MANNOSAMINE DEHYDROGENASE"/>
    <property type="match status" value="1"/>
</dbReference>
<dbReference type="PANTHER" id="PTHR43491:SF2">
    <property type="entry name" value="UDP-N-ACETYL-D-MANNOSAMINE DEHYDROGENASE"/>
    <property type="match status" value="1"/>
</dbReference>
<dbReference type="Proteomes" id="UP000662904">
    <property type="component" value="Chromosome"/>
</dbReference>
<proteinExistence type="inferred from homology"/>
<dbReference type="GO" id="GO:0000271">
    <property type="term" value="P:polysaccharide biosynthetic process"/>
    <property type="evidence" value="ECO:0007669"/>
    <property type="project" value="InterPro"/>
</dbReference>
<dbReference type="InterPro" id="IPR017476">
    <property type="entry name" value="UDP-Glc/GDP-Man"/>
</dbReference>
<dbReference type="PIRSF" id="PIRSF000124">
    <property type="entry name" value="UDPglc_GDPman_dh"/>
    <property type="match status" value="1"/>
</dbReference>
<dbReference type="SUPFAM" id="SSF48179">
    <property type="entry name" value="6-phosphogluconate dehydrogenase C-terminal domain-like"/>
    <property type="match status" value="1"/>
</dbReference>
<protein>
    <submittedName>
        <fullName evidence="7">UDP-N-acetyl-D-mannosamine dehydrogenase</fullName>
        <ecNumber evidence="7">1.1.1.336</ecNumber>
    </submittedName>
</protein>
<gene>
    <name evidence="7" type="primary">wecC</name>
    <name evidence="7" type="ORF">H0A61_00278</name>
</gene>
<evidence type="ECO:0000259" key="6">
    <source>
        <dbReference type="SMART" id="SM00984"/>
    </source>
</evidence>
<dbReference type="InterPro" id="IPR014026">
    <property type="entry name" value="UDP-Glc/GDP-Man_DH_dimer"/>
</dbReference>
<evidence type="ECO:0000256" key="5">
    <source>
        <dbReference type="SAM" id="SignalP"/>
    </source>
</evidence>
<feature type="signal peptide" evidence="5">
    <location>
        <begin position="1"/>
        <end position="22"/>
    </location>
</feature>
<dbReference type="PIRSF" id="PIRSF500136">
    <property type="entry name" value="UDP_ManNAc_DH"/>
    <property type="match status" value="1"/>
</dbReference>
<dbReference type="InterPro" id="IPR036291">
    <property type="entry name" value="NAD(P)-bd_dom_sf"/>
</dbReference>
<evidence type="ECO:0000256" key="2">
    <source>
        <dbReference type="ARBA" id="ARBA00023002"/>
    </source>
</evidence>
<dbReference type="AlphaFoldDB" id="A0A8A0RK98"/>
<dbReference type="GO" id="GO:0016628">
    <property type="term" value="F:oxidoreductase activity, acting on the CH-CH group of donors, NAD or NADP as acceptor"/>
    <property type="evidence" value="ECO:0007669"/>
    <property type="project" value="InterPro"/>
</dbReference>
<dbReference type="Pfam" id="PF03721">
    <property type="entry name" value="UDPG_MGDP_dh_N"/>
    <property type="match status" value="1"/>
</dbReference>
<evidence type="ECO:0000313" key="7">
    <source>
        <dbReference type="EMBL" id="QSQ07959.1"/>
    </source>
</evidence>
<evidence type="ECO:0000256" key="3">
    <source>
        <dbReference type="ARBA" id="ARBA00023027"/>
    </source>
</evidence>
<dbReference type="InterPro" id="IPR001732">
    <property type="entry name" value="UDP-Glc/GDP-Man_DH_N"/>
</dbReference>
<accession>A0A8A0RK98</accession>
<feature type="chain" id="PRO_5039123914" evidence="5">
    <location>
        <begin position="23"/>
        <end position="437"/>
    </location>
</feature>
<dbReference type="NCBIfam" id="NF008286">
    <property type="entry name" value="PRK11064.1"/>
    <property type="match status" value="1"/>
</dbReference>
<evidence type="ECO:0000256" key="1">
    <source>
        <dbReference type="ARBA" id="ARBA00006601"/>
    </source>
</evidence>
<keyword evidence="5" id="KW-0732">Signal</keyword>
<sequence>MNKKKICVMGLGYIGLPTSAMFATHGCKVIGVDVNEKVVDALNRGEITIEEPYLDIMVQAAVRSGNLIADTKPHEADAFIIAVPTPITEEKKADMSYVIAATETIVPYLRKGNIVILESTSPTGTVEKLIVPILEKSGFKIGEELYVGHSPERVLPGKILWELVNNNRIVGGINRISAEKIRDLYKIFVNGEIFLTTATTAEMCKLMENTFRDVNIALANELAKICENIGINAWEVIELANKHPRVNIHQPGPGVGGHCLAVDPWFIIEKNPDIAKIIELSRKTNDSMPKHVLNRIDEILKDIKRTKKISILGITYKPNIDDMRESPIIELIDLMDERDDYEVSVYDPYVKNHKYQAKDLIDVAKNSDLILLAVHHDDFKNLPLSDMAKVMRNKYFFDTRNFINREEVEEKGFKYILLGESKSLYRETCLNEVAATI</sequence>
<dbReference type="InterPro" id="IPR036220">
    <property type="entry name" value="UDP-Glc/GDP-Man_DH_C_sf"/>
</dbReference>
<dbReference type="SMART" id="SM00984">
    <property type="entry name" value="UDPG_MGDP_dh_C"/>
    <property type="match status" value="1"/>
</dbReference>